<comment type="caution">
    <text evidence="3">The sequence shown here is derived from an EMBL/GenBank/DDBJ whole genome shotgun (WGS) entry which is preliminary data.</text>
</comment>
<sequence>MSAKDHGPEADGPEDHGPADAPRPSLRAAARDRRVWAILGVVAILLVCCCASAAGTLLAISAGLFSTG</sequence>
<reference evidence="3 4" key="1">
    <citation type="submission" date="2020-03" db="EMBL/GenBank/DDBJ databases">
        <title>WGS of actinomycetes isolated from Thailand.</title>
        <authorList>
            <person name="Thawai C."/>
        </authorList>
    </citation>
    <scope>NUCLEOTIDE SEQUENCE [LARGE SCALE GENOMIC DNA]</scope>
    <source>
        <strain evidence="3 4">HSS6-12</strain>
    </source>
</reference>
<feature type="region of interest" description="Disordered" evidence="1">
    <location>
        <begin position="1"/>
        <end position="25"/>
    </location>
</feature>
<name>A0ABX0Z1X1_9ACTN</name>
<proteinExistence type="predicted"/>
<protein>
    <submittedName>
        <fullName evidence="3">Uncharacterized protein</fullName>
    </submittedName>
</protein>
<dbReference type="RefSeq" id="WP_167999475.1">
    <property type="nucleotide sequence ID" value="NZ_JAATEO010000003.1"/>
</dbReference>
<feature type="compositionally biased region" description="Basic and acidic residues" evidence="1">
    <location>
        <begin position="1"/>
        <end position="18"/>
    </location>
</feature>
<evidence type="ECO:0000313" key="3">
    <source>
        <dbReference type="EMBL" id="NJP31314.1"/>
    </source>
</evidence>
<evidence type="ECO:0000256" key="2">
    <source>
        <dbReference type="SAM" id="Phobius"/>
    </source>
</evidence>
<keyword evidence="2" id="KW-0472">Membrane</keyword>
<evidence type="ECO:0000313" key="4">
    <source>
        <dbReference type="Proteomes" id="UP000783871"/>
    </source>
</evidence>
<evidence type="ECO:0000256" key="1">
    <source>
        <dbReference type="SAM" id="MobiDB-lite"/>
    </source>
</evidence>
<feature type="transmembrane region" description="Helical" evidence="2">
    <location>
        <begin position="35"/>
        <end position="65"/>
    </location>
</feature>
<keyword evidence="4" id="KW-1185">Reference proteome</keyword>
<gene>
    <name evidence="3" type="ORF">HCJ94_04765</name>
</gene>
<keyword evidence="2" id="KW-1133">Transmembrane helix</keyword>
<accession>A0ABX0Z1X1</accession>
<organism evidence="3 4">
    <name type="scientific">Micromonospora thermarum</name>
    <dbReference type="NCBI Taxonomy" id="2720024"/>
    <lineage>
        <taxon>Bacteria</taxon>
        <taxon>Bacillati</taxon>
        <taxon>Actinomycetota</taxon>
        <taxon>Actinomycetes</taxon>
        <taxon>Micromonosporales</taxon>
        <taxon>Micromonosporaceae</taxon>
        <taxon>Micromonospora</taxon>
    </lineage>
</organism>
<keyword evidence="2" id="KW-0812">Transmembrane</keyword>
<dbReference type="EMBL" id="JAATEO010000003">
    <property type="protein sequence ID" value="NJP31314.1"/>
    <property type="molecule type" value="Genomic_DNA"/>
</dbReference>
<dbReference type="Proteomes" id="UP000783871">
    <property type="component" value="Unassembled WGS sequence"/>
</dbReference>